<keyword evidence="6" id="KW-1185">Reference proteome</keyword>
<accession>A0ABV5Y4L2</accession>
<name>A0ABV5Y4L2_ARTRM</name>
<dbReference type="InterPro" id="IPR014710">
    <property type="entry name" value="RmlC-like_jellyroll"/>
</dbReference>
<dbReference type="CDD" id="cd00038">
    <property type="entry name" value="CAP_ED"/>
    <property type="match status" value="1"/>
</dbReference>
<dbReference type="PANTHER" id="PTHR48105">
    <property type="entry name" value="THIOREDOXIN REDUCTASE 1-RELATED-RELATED"/>
    <property type="match status" value="1"/>
</dbReference>
<proteinExistence type="predicted"/>
<reference evidence="5 6" key="1">
    <citation type="submission" date="2024-09" db="EMBL/GenBank/DDBJ databases">
        <authorList>
            <person name="Sun Q."/>
            <person name="Mori K."/>
        </authorList>
    </citation>
    <scope>NUCLEOTIDE SEQUENCE [LARGE SCALE GENOMIC DNA]</scope>
    <source>
        <strain evidence="5 6">JCM 1334</strain>
    </source>
</reference>
<dbReference type="Pfam" id="PF00027">
    <property type="entry name" value="cNMP_binding"/>
    <property type="match status" value="1"/>
</dbReference>
<dbReference type="PRINTS" id="PR00469">
    <property type="entry name" value="PNDRDTASEII"/>
</dbReference>
<dbReference type="PROSITE" id="PS50042">
    <property type="entry name" value="CNMP_BINDING_3"/>
    <property type="match status" value="1"/>
</dbReference>
<dbReference type="SUPFAM" id="SSF51206">
    <property type="entry name" value="cAMP-binding domain-like"/>
    <property type="match status" value="1"/>
</dbReference>
<keyword evidence="1" id="KW-0285">Flavoprotein</keyword>
<organism evidence="5 6">
    <name type="scientific">Arthrobacter ramosus</name>
    <dbReference type="NCBI Taxonomy" id="1672"/>
    <lineage>
        <taxon>Bacteria</taxon>
        <taxon>Bacillati</taxon>
        <taxon>Actinomycetota</taxon>
        <taxon>Actinomycetes</taxon>
        <taxon>Micrococcales</taxon>
        <taxon>Micrococcaceae</taxon>
        <taxon>Arthrobacter</taxon>
    </lineage>
</organism>
<dbReference type="InterPro" id="IPR000595">
    <property type="entry name" value="cNMP-bd_dom"/>
</dbReference>
<evidence type="ECO:0000256" key="1">
    <source>
        <dbReference type="ARBA" id="ARBA00022630"/>
    </source>
</evidence>
<dbReference type="Pfam" id="PF07992">
    <property type="entry name" value="Pyr_redox_2"/>
    <property type="match status" value="1"/>
</dbReference>
<dbReference type="Gene3D" id="3.50.50.60">
    <property type="entry name" value="FAD/NAD(P)-binding domain"/>
    <property type="match status" value="2"/>
</dbReference>
<comment type="catalytic activity">
    <reaction evidence="3">
        <text>[thioredoxin]-dithiol + NADP(+) = [thioredoxin]-disulfide + NADPH + H(+)</text>
        <dbReference type="Rhea" id="RHEA:20345"/>
        <dbReference type="Rhea" id="RHEA-COMP:10698"/>
        <dbReference type="Rhea" id="RHEA-COMP:10700"/>
        <dbReference type="ChEBI" id="CHEBI:15378"/>
        <dbReference type="ChEBI" id="CHEBI:29950"/>
        <dbReference type="ChEBI" id="CHEBI:50058"/>
        <dbReference type="ChEBI" id="CHEBI:57783"/>
        <dbReference type="ChEBI" id="CHEBI:58349"/>
        <dbReference type="EC" id="1.8.1.9"/>
    </reaction>
</comment>
<dbReference type="SMART" id="SM00100">
    <property type="entry name" value="cNMP"/>
    <property type="match status" value="1"/>
</dbReference>
<dbReference type="Gene3D" id="2.60.120.10">
    <property type="entry name" value="Jelly Rolls"/>
    <property type="match status" value="1"/>
</dbReference>
<feature type="domain" description="Cyclic nucleotide-binding" evidence="4">
    <location>
        <begin position="14"/>
        <end position="135"/>
    </location>
</feature>
<sequence>MPKKGPADANTSAAYPVLSAEQIRRLRSYAVVQDVAVGDTVFRAGDETYDLIVIERGTVDLIRGATHDAPEEVVVSHGPGRFIGELGLLTGQSVYLTGLVVQAGRIHRIPQTQFRRLMAEDAELSDILLLAFLARRELLRNNAAARVIEIVGSRLSASSLELRTFAARLRLTHLWFEADSVAGQALMRAAAVEAGDLPVVITPDKVMRRATAEVMAHELGLSYRRAVDQKVDLAVIGAGPAGLAAAVYGASEGLATVLLDMVGPGGQAAASSRIENYLGFPTGISGTDLTGKAIVQALKFGAQLSAPCGVTALDVDTGMIRLSLTDGTSVESRAVIIATGARYRSLPLTHWEKFQGAGIYYAATELEAKWCAGQPVTVVGGANSAGQASLYLASRGNAVNLVVRGAHLAANMSSYLIDRLTAEPLVSVHTATEVSGLHGQTHLDAVELTDRESGIRTVVECAGLFCFIGEVPATTWLKGLALDNEGFILTDSDLDPSELGGSWSALGRRPLPFETSIPGVFAAGDVRKGSMKRVAAAVGEGASAVQSVHASIGFHD</sequence>
<evidence type="ECO:0000313" key="5">
    <source>
        <dbReference type="EMBL" id="MFB9821924.1"/>
    </source>
</evidence>
<evidence type="ECO:0000256" key="2">
    <source>
        <dbReference type="ARBA" id="ARBA00023002"/>
    </source>
</evidence>
<dbReference type="EMBL" id="JBHMBC010000039">
    <property type="protein sequence ID" value="MFB9821924.1"/>
    <property type="molecule type" value="Genomic_DNA"/>
</dbReference>
<gene>
    <name evidence="5" type="ORF">ACFFP1_20835</name>
</gene>
<dbReference type="InterPro" id="IPR050097">
    <property type="entry name" value="Ferredoxin-NADP_redctase_2"/>
</dbReference>
<dbReference type="InterPro" id="IPR018490">
    <property type="entry name" value="cNMP-bd_dom_sf"/>
</dbReference>
<dbReference type="SUPFAM" id="SSF51905">
    <property type="entry name" value="FAD/NAD(P)-binding domain"/>
    <property type="match status" value="1"/>
</dbReference>
<evidence type="ECO:0000256" key="3">
    <source>
        <dbReference type="ARBA" id="ARBA00048132"/>
    </source>
</evidence>
<dbReference type="PRINTS" id="PR00368">
    <property type="entry name" value="FADPNR"/>
</dbReference>
<dbReference type="InterPro" id="IPR036188">
    <property type="entry name" value="FAD/NAD-bd_sf"/>
</dbReference>
<comment type="caution">
    <text evidence="5">The sequence shown here is derived from an EMBL/GenBank/DDBJ whole genome shotgun (WGS) entry which is preliminary data.</text>
</comment>
<dbReference type="InterPro" id="IPR023753">
    <property type="entry name" value="FAD/NAD-binding_dom"/>
</dbReference>
<keyword evidence="2" id="KW-0560">Oxidoreductase</keyword>
<dbReference type="Proteomes" id="UP001589702">
    <property type="component" value="Unassembled WGS sequence"/>
</dbReference>
<protein>
    <submittedName>
        <fullName evidence="5">FAD-dependent oxidoreductase</fullName>
    </submittedName>
</protein>
<evidence type="ECO:0000259" key="4">
    <source>
        <dbReference type="PROSITE" id="PS50042"/>
    </source>
</evidence>
<evidence type="ECO:0000313" key="6">
    <source>
        <dbReference type="Proteomes" id="UP001589702"/>
    </source>
</evidence>
<dbReference type="RefSeq" id="WP_234750460.1">
    <property type="nucleotide sequence ID" value="NZ_BAAAWN010000001.1"/>
</dbReference>